<organism evidence="1 2">
    <name type="scientific">Prescottella agglutinans</name>
    <dbReference type="NCBI Taxonomy" id="1644129"/>
    <lineage>
        <taxon>Bacteria</taxon>
        <taxon>Bacillati</taxon>
        <taxon>Actinomycetota</taxon>
        <taxon>Actinomycetes</taxon>
        <taxon>Mycobacteriales</taxon>
        <taxon>Nocardiaceae</taxon>
        <taxon>Prescottella</taxon>
    </lineage>
</organism>
<reference evidence="1 2" key="1">
    <citation type="submission" date="2018-11" db="EMBL/GenBank/DDBJ databases">
        <title>Rhodococcus spongicola sp. nov. and Rhodococcus xishaensis sp. nov. from marine sponges.</title>
        <authorList>
            <person name="Li L."/>
            <person name="Lin H.W."/>
        </authorList>
    </citation>
    <scope>NUCLEOTIDE SEQUENCE [LARGE SCALE GENOMIC DNA]</scope>
    <source>
        <strain evidence="1 2">CCTCC AB2014297</strain>
    </source>
</reference>
<dbReference type="EMBL" id="RKLP01000008">
    <property type="protein sequence ID" value="RVW08427.1"/>
    <property type="molecule type" value="Genomic_DNA"/>
</dbReference>
<comment type="caution">
    <text evidence="1">The sequence shown here is derived from an EMBL/GenBank/DDBJ whole genome shotgun (WGS) entry which is preliminary data.</text>
</comment>
<proteinExistence type="predicted"/>
<evidence type="ECO:0000313" key="2">
    <source>
        <dbReference type="Proteomes" id="UP000286208"/>
    </source>
</evidence>
<protein>
    <recommendedName>
        <fullName evidence="3">Tetratricopeptide repeat protein</fullName>
    </recommendedName>
</protein>
<name>A0A3S3CY08_9NOCA</name>
<dbReference type="Proteomes" id="UP000286208">
    <property type="component" value="Unassembled WGS sequence"/>
</dbReference>
<evidence type="ECO:0000313" key="1">
    <source>
        <dbReference type="EMBL" id="RVW08427.1"/>
    </source>
</evidence>
<keyword evidence="2" id="KW-1185">Reference proteome</keyword>
<dbReference type="AlphaFoldDB" id="A0A3S3CY08"/>
<gene>
    <name evidence="1" type="ORF">EGT67_16000</name>
</gene>
<accession>A0A3S3CY08</accession>
<dbReference type="OrthoDB" id="8450665at2"/>
<sequence>MTDEIMDAITRAVVLGREGDVGAARSALVDLWAAIGPAGDALHRCTLAHYLADLYDDPAQALVWDVRALDAADALTDDRVQQHHTSLAVRGFYPSLHLNLADNFRRLGSFDQAQVHLDAAGRYLDALGDDEYGAMIRTAVDEVGAAVAARSVESRPSHP</sequence>
<evidence type="ECO:0008006" key="3">
    <source>
        <dbReference type="Google" id="ProtNLM"/>
    </source>
</evidence>